<keyword evidence="1" id="KW-0472">Membrane</keyword>
<dbReference type="PANTHER" id="PTHR23028">
    <property type="entry name" value="ACETYLTRANSFERASE"/>
    <property type="match status" value="1"/>
</dbReference>
<dbReference type="GO" id="GO:0000271">
    <property type="term" value="P:polysaccharide biosynthetic process"/>
    <property type="evidence" value="ECO:0007669"/>
    <property type="project" value="TreeGrafter"/>
</dbReference>
<protein>
    <submittedName>
        <fullName evidence="3">Acyltransferase</fullName>
    </submittedName>
</protein>
<feature type="transmembrane region" description="Helical" evidence="1">
    <location>
        <begin position="109"/>
        <end position="130"/>
    </location>
</feature>
<keyword evidence="3" id="KW-0808">Transferase</keyword>
<dbReference type="RefSeq" id="WP_171834095.1">
    <property type="nucleotide sequence ID" value="NZ_CP053708.1"/>
</dbReference>
<dbReference type="AlphaFoldDB" id="A0A6M8HP88"/>
<keyword evidence="4" id="KW-1185">Reference proteome</keyword>
<feature type="transmembrane region" description="Helical" evidence="1">
    <location>
        <begin position="142"/>
        <end position="161"/>
    </location>
</feature>
<evidence type="ECO:0000313" key="4">
    <source>
        <dbReference type="Proteomes" id="UP000500767"/>
    </source>
</evidence>
<evidence type="ECO:0000256" key="1">
    <source>
        <dbReference type="SAM" id="Phobius"/>
    </source>
</evidence>
<evidence type="ECO:0000313" key="3">
    <source>
        <dbReference type="EMBL" id="QKE90224.1"/>
    </source>
</evidence>
<dbReference type="KEGG" id="lck:HN018_09360"/>
<feature type="transmembrane region" description="Helical" evidence="1">
    <location>
        <begin position="229"/>
        <end position="251"/>
    </location>
</feature>
<dbReference type="Pfam" id="PF01757">
    <property type="entry name" value="Acyl_transf_3"/>
    <property type="match status" value="1"/>
</dbReference>
<feature type="domain" description="Acyltransferase 3" evidence="2">
    <location>
        <begin position="36"/>
        <end position="245"/>
    </location>
</feature>
<name>A0A6M8HP88_9PROT</name>
<proteinExistence type="predicted"/>
<keyword evidence="1" id="KW-0812">Transmembrane</keyword>
<dbReference type="EMBL" id="CP053708">
    <property type="protein sequence ID" value="QKE90224.1"/>
    <property type="molecule type" value="Genomic_DNA"/>
</dbReference>
<dbReference type="InterPro" id="IPR002656">
    <property type="entry name" value="Acyl_transf_3_dom"/>
</dbReference>
<feature type="transmembrane region" description="Helical" evidence="1">
    <location>
        <begin position="81"/>
        <end position="103"/>
    </location>
</feature>
<dbReference type="Proteomes" id="UP000500767">
    <property type="component" value="Chromosome"/>
</dbReference>
<feature type="transmembrane region" description="Helical" evidence="1">
    <location>
        <begin position="167"/>
        <end position="187"/>
    </location>
</feature>
<dbReference type="PANTHER" id="PTHR23028:SF53">
    <property type="entry name" value="ACYL_TRANSF_3 DOMAIN-CONTAINING PROTEIN"/>
    <property type="match status" value="1"/>
</dbReference>
<reference evidence="3 4" key="1">
    <citation type="journal article" date="2014" name="World J. Microbiol. Biotechnol.">
        <title>Biodiversity and physiological characteristics of Antarctic and Arctic lichens-associated bacteria.</title>
        <authorList>
            <person name="Lee Y.M."/>
            <person name="Kim E.H."/>
            <person name="Lee H.K."/>
            <person name="Hong S.G."/>
        </authorList>
    </citation>
    <scope>NUCLEOTIDE SEQUENCE [LARGE SCALE GENOMIC DNA]</scope>
    <source>
        <strain evidence="3 4">PAMC 26569</strain>
    </source>
</reference>
<organism evidence="3 4">
    <name type="scientific">Lichenicola cladoniae</name>
    <dbReference type="NCBI Taxonomy" id="1484109"/>
    <lineage>
        <taxon>Bacteria</taxon>
        <taxon>Pseudomonadati</taxon>
        <taxon>Pseudomonadota</taxon>
        <taxon>Alphaproteobacteria</taxon>
        <taxon>Acetobacterales</taxon>
        <taxon>Acetobacteraceae</taxon>
        <taxon>Lichenicola</taxon>
    </lineage>
</organism>
<accession>A0A6M8HP88</accession>
<sequence>MLLAPGYVAFSRAFVGPGDAYKMHNLSWPGFVQSFLLVQTFTLAKLGEWNGPSWSLSAELLGYLMFPLMAFVLLRQKSALLLNVGAGLCLVALTAAMIAGHHANNNPTGIFGAVRMIFCFTAGMLAHRAIETGKSIGPRVGTMMTIGAIAFIAITLLVPRFATLEPFAFLILIVGLVQKAGPVDWLLRTRLFMWLGAISFSFYMVQETLFRIFLWAFEPALETVSVPVRYLAFGAMIASFLMIAWALNVVVEKPSHRFGREFTGRLRRRIAVVRSELVSVNAN</sequence>
<feature type="transmembrane region" description="Helical" evidence="1">
    <location>
        <begin position="194"/>
        <end position="217"/>
    </location>
</feature>
<keyword evidence="3" id="KW-0012">Acyltransferase</keyword>
<feature type="transmembrane region" description="Helical" evidence="1">
    <location>
        <begin position="54"/>
        <end position="74"/>
    </location>
</feature>
<evidence type="ECO:0000259" key="2">
    <source>
        <dbReference type="Pfam" id="PF01757"/>
    </source>
</evidence>
<dbReference type="GO" id="GO:0016747">
    <property type="term" value="F:acyltransferase activity, transferring groups other than amino-acyl groups"/>
    <property type="evidence" value="ECO:0007669"/>
    <property type="project" value="InterPro"/>
</dbReference>
<dbReference type="GO" id="GO:0016020">
    <property type="term" value="C:membrane"/>
    <property type="evidence" value="ECO:0007669"/>
    <property type="project" value="TreeGrafter"/>
</dbReference>
<keyword evidence="1" id="KW-1133">Transmembrane helix</keyword>
<gene>
    <name evidence="3" type="ORF">HN018_09360</name>
</gene>
<dbReference type="InterPro" id="IPR050879">
    <property type="entry name" value="Acyltransferase_3"/>
</dbReference>